<keyword evidence="3" id="KW-1185">Reference proteome</keyword>
<keyword evidence="1" id="KW-0812">Transmembrane</keyword>
<evidence type="ECO:0000313" key="3">
    <source>
        <dbReference type="Proteomes" id="UP000620224"/>
    </source>
</evidence>
<organism evidence="2 3">
    <name type="scientific">Streptomyces lucensis JCM 4490</name>
    <dbReference type="NCBI Taxonomy" id="1306176"/>
    <lineage>
        <taxon>Bacteria</taxon>
        <taxon>Bacillati</taxon>
        <taxon>Actinomycetota</taxon>
        <taxon>Actinomycetes</taxon>
        <taxon>Kitasatosporales</taxon>
        <taxon>Streptomycetaceae</taxon>
        <taxon>Streptomyces</taxon>
    </lineage>
</organism>
<accession>A0A918J9U9</accession>
<sequence>MVAVAAVGALTAVHYPGVQKSALLTRAIVALVLGVLTAVVIASPHVQLVDTTHPDIGTDAAAPLPESMQT</sequence>
<gene>
    <name evidence="2" type="ORF">GCM10010503_36750</name>
</gene>
<reference evidence="2" key="1">
    <citation type="journal article" date="2014" name="Int. J. Syst. Evol. Microbiol.">
        <title>Complete genome sequence of Corynebacterium casei LMG S-19264T (=DSM 44701T), isolated from a smear-ripened cheese.</title>
        <authorList>
            <consortium name="US DOE Joint Genome Institute (JGI-PGF)"/>
            <person name="Walter F."/>
            <person name="Albersmeier A."/>
            <person name="Kalinowski J."/>
            <person name="Ruckert C."/>
        </authorList>
    </citation>
    <scope>NUCLEOTIDE SEQUENCE</scope>
    <source>
        <strain evidence="2">JCM 4490</strain>
    </source>
</reference>
<feature type="transmembrane region" description="Helical" evidence="1">
    <location>
        <begin position="23"/>
        <end position="42"/>
    </location>
</feature>
<evidence type="ECO:0000256" key="1">
    <source>
        <dbReference type="SAM" id="Phobius"/>
    </source>
</evidence>
<dbReference type="Proteomes" id="UP000620224">
    <property type="component" value="Unassembled WGS sequence"/>
</dbReference>
<keyword evidence="1" id="KW-1133">Transmembrane helix</keyword>
<evidence type="ECO:0000313" key="2">
    <source>
        <dbReference type="EMBL" id="GGW56273.1"/>
    </source>
</evidence>
<reference evidence="2" key="2">
    <citation type="submission" date="2020-09" db="EMBL/GenBank/DDBJ databases">
        <authorList>
            <person name="Sun Q."/>
            <person name="Ohkuma M."/>
        </authorList>
    </citation>
    <scope>NUCLEOTIDE SEQUENCE</scope>
    <source>
        <strain evidence="2">JCM 4490</strain>
    </source>
</reference>
<protein>
    <submittedName>
        <fullName evidence="2">Uncharacterized protein</fullName>
    </submittedName>
</protein>
<dbReference type="EMBL" id="BMUE01000007">
    <property type="protein sequence ID" value="GGW56273.1"/>
    <property type="molecule type" value="Genomic_DNA"/>
</dbReference>
<proteinExistence type="predicted"/>
<name>A0A918J9U9_9ACTN</name>
<dbReference type="AlphaFoldDB" id="A0A918J9U9"/>
<comment type="caution">
    <text evidence="2">The sequence shown here is derived from an EMBL/GenBank/DDBJ whole genome shotgun (WGS) entry which is preliminary data.</text>
</comment>
<keyword evidence="1" id="KW-0472">Membrane</keyword>